<sequence>MNKFAASLVFAAVAATAAFSVQAADNSKTNTQPAAQQGALPMWQRASHATQNFTSQIDQQPGRAGFAFTPAAQEVVPSHASTAGQAAAYATQNFSAQIDQQPGRVVTE</sequence>
<name>A0A840RMM9_9NEIS</name>
<dbReference type="RefSeq" id="WP_184102989.1">
    <property type="nucleotide sequence ID" value="NZ_JACHHN010000010.1"/>
</dbReference>
<organism evidence="2 3">
    <name type="scientific">Silvimonas terrae</name>
    <dbReference type="NCBI Taxonomy" id="300266"/>
    <lineage>
        <taxon>Bacteria</taxon>
        <taxon>Pseudomonadati</taxon>
        <taxon>Pseudomonadota</taxon>
        <taxon>Betaproteobacteria</taxon>
        <taxon>Neisseriales</taxon>
        <taxon>Chitinibacteraceae</taxon>
        <taxon>Silvimonas</taxon>
    </lineage>
</organism>
<gene>
    <name evidence="2" type="ORF">HNQ50_004105</name>
</gene>
<feature type="signal peptide" evidence="1">
    <location>
        <begin position="1"/>
        <end position="23"/>
    </location>
</feature>
<dbReference type="AlphaFoldDB" id="A0A840RMM9"/>
<protein>
    <submittedName>
        <fullName evidence="2">Uncharacterized protein</fullName>
    </submittedName>
</protein>
<dbReference type="EMBL" id="JACHHN010000010">
    <property type="protein sequence ID" value="MBB5193351.1"/>
    <property type="molecule type" value="Genomic_DNA"/>
</dbReference>
<keyword evidence="1" id="KW-0732">Signal</keyword>
<accession>A0A840RMM9</accession>
<feature type="chain" id="PRO_5032359743" evidence="1">
    <location>
        <begin position="24"/>
        <end position="108"/>
    </location>
</feature>
<evidence type="ECO:0000313" key="3">
    <source>
        <dbReference type="Proteomes" id="UP000543030"/>
    </source>
</evidence>
<evidence type="ECO:0000256" key="1">
    <source>
        <dbReference type="SAM" id="SignalP"/>
    </source>
</evidence>
<proteinExistence type="predicted"/>
<comment type="caution">
    <text evidence="2">The sequence shown here is derived from an EMBL/GenBank/DDBJ whole genome shotgun (WGS) entry which is preliminary data.</text>
</comment>
<reference evidence="2 3" key="1">
    <citation type="submission" date="2020-08" db="EMBL/GenBank/DDBJ databases">
        <title>Genomic Encyclopedia of Type Strains, Phase IV (KMG-IV): sequencing the most valuable type-strain genomes for metagenomic binning, comparative biology and taxonomic classification.</title>
        <authorList>
            <person name="Goeker M."/>
        </authorList>
    </citation>
    <scope>NUCLEOTIDE SEQUENCE [LARGE SCALE GENOMIC DNA]</scope>
    <source>
        <strain evidence="2 3">DSM 18233</strain>
    </source>
</reference>
<dbReference type="Proteomes" id="UP000543030">
    <property type="component" value="Unassembled WGS sequence"/>
</dbReference>
<keyword evidence="3" id="KW-1185">Reference proteome</keyword>
<evidence type="ECO:0000313" key="2">
    <source>
        <dbReference type="EMBL" id="MBB5193351.1"/>
    </source>
</evidence>